<keyword evidence="3" id="KW-0611">Plant defense</keyword>
<dbReference type="Gene3D" id="1.10.8.430">
    <property type="entry name" value="Helical domain of apoptotic protease-activating factors"/>
    <property type="match status" value="1"/>
</dbReference>
<dbReference type="PRINTS" id="PR00364">
    <property type="entry name" value="DISEASERSIST"/>
</dbReference>
<dbReference type="PANTHER" id="PTHR33463:SF203">
    <property type="entry name" value="AAA+ ATPASE DOMAIN-CONTAINING PROTEIN"/>
    <property type="match status" value="1"/>
</dbReference>
<evidence type="ECO:0000313" key="7">
    <source>
        <dbReference type="Proteomes" id="UP000236630"/>
    </source>
</evidence>
<protein>
    <recommendedName>
        <fullName evidence="5">AAA+ ATPase domain-containing protein</fullName>
    </recommendedName>
</protein>
<keyword evidence="4" id="KW-0067">ATP-binding</keyword>
<comment type="caution">
    <text evidence="6">The sequence shown here is derived from an EMBL/GenBank/DDBJ whole genome shotgun (WGS) entry which is preliminary data.</text>
</comment>
<dbReference type="SUPFAM" id="SSF52540">
    <property type="entry name" value="P-loop containing nucleoside triphosphate hydrolases"/>
    <property type="match status" value="1"/>
</dbReference>
<dbReference type="Gene3D" id="3.80.10.10">
    <property type="entry name" value="Ribonuclease Inhibitor"/>
    <property type="match status" value="2"/>
</dbReference>
<dbReference type="EMBL" id="BDQV01000209">
    <property type="protein sequence ID" value="GAY59326.1"/>
    <property type="molecule type" value="Genomic_DNA"/>
</dbReference>
<dbReference type="InterPro" id="IPR057135">
    <property type="entry name" value="At4g27190-like_LRR"/>
</dbReference>
<dbReference type="InterPro" id="IPR042197">
    <property type="entry name" value="Apaf_helical"/>
</dbReference>
<dbReference type="GO" id="GO:0005524">
    <property type="term" value="F:ATP binding"/>
    <property type="evidence" value="ECO:0007669"/>
    <property type="project" value="UniProtKB-KW"/>
</dbReference>
<accession>A0A2H5Q3W2</accession>
<proteinExistence type="inferred from homology"/>
<keyword evidence="2" id="KW-0547">Nucleotide-binding</keyword>
<dbReference type="InterPro" id="IPR050905">
    <property type="entry name" value="Plant_NBS-LRR"/>
</dbReference>
<dbReference type="InterPro" id="IPR027417">
    <property type="entry name" value="P-loop_NTPase"/>
</dbReference>
<dbReference type="InterPro" id="IPR032675">
    <property type="entry name" value="LRR_dom_sf"/>
</dbReference>
<dbReference type="Pfam" id="PF00931">
    <property type="entry name" value="NB-ARC"/>
    <property type="match status" value="1"/>
</dbReference>
<dbReference type="InterPro" id="IPR003593">
    <property type="entry name" value="AAA+_ATPase"/>
</dbReference>
<evidence type="ECO:0000313" key="6">
    <source>
        <dbReference type="EMBL" id="GAY59326.1"/>
    </source>
</evidence>
<reference evidence="6 7" key="1">
    <citation type="journal article" date="2017" name="Front. Genet.">
        <title>Draft sequencing of the heterozygous diploid genome of Satsuma (Citrus unshiu Marc.) using a hybrid assembly approach.</title>
        <authorList>
            <person name="Shimizu T."/>
            <person name="Tanizawa Y."/>
            <person name="Mochizuki T."/>
            <person name="Nagasaki H."/>
            <person name="Yoshioka T."/>
            <person name="Toyoda A."/>
            <person name="Fujiyama A."/>
            <person name="Kaminuma E."/>
            <person name="Nakamura Y."/>
        </authorList>
    </citation>
    <scope>NUCLEOTIDE SEQUENCE [LARGE SCALE GENOMIC DNA]</scope>
    <source>
        <strain evidence="7">cv. Miyagawa wase</strain>
    </source>
</reference>
<dbReference type="GO" id="GO:0043531">
    <property type="term" value="F:ADP binding"/>
    <property type="evidence" value="ECO:0007669"/>
    <property type="project" value="InterPro"/>
</dbReference>
<dbReference type="AlphaFoldDB" id="A0A2H5Q3W2"/>
<organism evidence="6 7">
    <name type="scientific">Citrus unshiu</name>
    <name type="common">Satsuma mandarin</name>
    <name type="synonym">Citrus nobilis var. unshiu</name>
    <dbReference type="NCBI Taxonomy" id="55188"/>
    <lineage>
        <taxon>Eukaryota</taxon>
        <taxon>Viridiplantae</taxon>
        <taxon>Streptophyta</taxon>
        <taxon>Embryophyta</taxon>
        <taxon>Tracheophyta</taxon>
        <taxon>Spermatophyta</taxon>
        <taxon>Magnoliopsida</taxon>
        <taxon>eudicotyledons</taxon>
        <taxon>Gunneridae</taxon>
        <taxon>Pentapetalae</taxon>
        <taxon>rosids</taxon>
        <taxon>malvids</taxon>
        <taxon>Sapindales</taxon>
        <taxon>Rutaceae</taxon>
        <taxon>Aurantioideae</taxon>
        <taxon>Citrus</taxon>
    </lineage>
</organism>
<dbReference type="SUPFAM" id="SSF52047">
    <property type="entry name" value="RNI-like"/>
    <property type="match status" value="1"/>
</dbReference>
<dbReference type="Gene3D" id="3.40.50.300">
    <property type="entry name" value="P-loop containing nucleotide triphosphate hydrolases"/>
    <property type="match status" value="1"/>
</dbReference>
<evidence type="ECO:0000259" key="5">
    <source>
        <dbReference type="SMART" id="SM00382"/>
    </source>
</evidence>
<keyword evidence="7" id="KW-1185">Reference proteome</keyword>
<dbReference type="Proteomes" id="UP000236630">
    <property type="component" value="Unassembled WGS sequence"/>
</dbReference>
<evidence type="ECO:0000256" key="2">
    <source>
        <dbReference type="ARBA" id="ARBA00022741"/>
    </source>
</evidence>
<dbReference type="FunFam" id="3.40.50.300:FF:001091">
    <property type="entry name" value="Probable disease resistance protein At1g61300"/>
    <property type="match status" value="1"/>
</dbReference>
<feature type="domain" description="AAA+ ATPase" evidence="5">
    <location>
        <begin position="202"/>
        <end position="339"/>
    </location>
</feature>
<evidence type="ECO:0000256" key="3">
    <source>
        <dbReference type="ARBA" id="ARBA00022821"/>
    </source>
</evidence>
<dbReference type="PANTHER" id="PTHR33463">
    <property type="entry name" value="NB-ARC DOMAIN-CONTAINING PROTEIN-RELATED"/>
    <property type="match status" value="1"/>
</dbReference>
<evidence type="ECO:0000256" key="1">
    <source>
        <dbReference type="ARBA" id="ARBA00008894"/>
    </source>
</evidence>
<dbReference type="SUPFAM" id="SSF52058">
    <property type="entry name" value="L domain-like"/>
    <property type="match status" value="1"/>
</dbReference>
<dbReference type="InterPro" id="IPR001611">
    <property type="entry name" value="Leu-rich_rpt"/>
</dbReference>
<dbReference type="SMART" id="SM00382">
    <property type="entry name" value="AAA"/>
    <property type="match status" value="1"/>
</dbReference>
<comment type="similarity">
    <text evidence="1">Belongs to the disease resistance NB-LRR family.</text>
</comment>
<sequence length="1097" mass="125342">MFQKNKTKGKSESKWPIKYSSPNWYSKEKNDSTSALRLSCILERLWNPVERQIIYLVRYGSNIGAFRERARDLEAKKTDVLRFVKDAEDRGEEIKAEVRNWQVQTIQYEMDVELLEEKIQKSEGRCHTWHLDWRKRHQLSRVATKKTVEIIEHIRLSNFESISFPARSADVRSIPTPEFVPLKSALKVIKSVMELLKDNSISINIIGVYGSGGIGKTTLMKQVMKQLGKEIPFDKVIFVRVTQTPDVKRVQDEIARFLNTELEGDVEVLRAAFLSERLKRQKRVLIILDDLWGKLDLAVVGIPYGEEHKGCKIILTSRFKEVCDEMESTNYVQVEELSDEDRLILFKKKAGLPEGTKAFDRAAEEVVRQCGKLPNAIVIIGTALRHKPVREWNEAIKRKKASTPINVEGIPEEVVLCVALGYDQLETVAKSCLQFSCLFPPYYSVSMEEFVIHGLVDRLFPQVGLLGEVGNRVHPVVLRLISSSLLLEGDRESCFRIHDDTRKVVKYIAAREGDHFIAEPGMKKGWPREDLQNCEKLSLMDGNVTALPDQPKCPRLTTLFLQNNPFADIPIAFFEHTREIKNLDLSSTNISSLAPSLPCLEKLRSLHLENTHLNDASLIREFGELEVLILKGSRIVELPNGIGTVTNLKLLDLSNNLFLQVIPPNVISKLSQLEELYVGNSFGDWEVEETANGQNARFSEVASLTRLTVLYIHVSNTKVLSVDFDGPWTNLKRFRVCVNDDYWEIAPKRSMHLKNLSNSIASWVKLLLEKTEYLTLTRSSNLQDIGEIDVQGFTGLMCMHLRACSMQRIFHSNFYPTVQILEELHVEYCYSLKEVFCLEDIEGEQAGLKRLRELVLVGLPKVLTIWKGNHSVVYLKTLKLMKVKDCGKLRYLFSRTLAEGLGNLEDLSILKCDLMEEIVSVDEAEVEQGAAQERNVSSAPQPMFFPNLKKLLIGKCNKMKRVLSLTNAHNLKQLEELTVASCNHMVRIITVSDEEKAAENKNVLPKLKILALEDLPELDSVYNGEIAALRWPSLEELKVWDCPKLMKLPLDTRSAPKLETFKAHSAWFEKLQWNEGYSKLRLQPLLNENFKDEEMRR</sequence>
<name>A0A2H5Q3W2_CITUN</name>
<dbReference type="Pfam" id="PF23247">
    <property type="entry name" value="LRR_RPS2"/>
    <property type="match status" value="2"/>
</dbReference>
<dbReference type="GO" id="GO:0006952">
    <property type="term" value="P:defense response"/>
    <property type="evidence" value="ECO:0007669"/>
    <property type="project" value="UniProtKB-KW"/>
</dbReference>
<gene>
    <name evidence="6" type="ORF">CUMW_193700</name>
</gene>
<dbReference type="Pfam" id="PF13855">
    <property type="entry name" value="LRR_8"/>
    <property type="match status" value="2"/>
</dbReference>
<dbReference type="InterPro" id="IPR002182">
    <property type="entry name" value="NB-ARC"/>
</dbReference>
<evidence type="ECO:0000256" key="4">
    <source>
        <dbReference type="ARBA" id="ARBA00022840"/>
    </source>
</evidence>